<dbReference type="GO" id="GO:0005524">
    <property type="term" value="F:ATP binding"/>
    <property type="evidence" value="ECO:0007669"/>
    <property type="project" value="UniProtKB-UniRule"/>
</dbReference>
<evidence type="ECO:0000313" key="11">
    <source>
        <dbReference type="Proteomes" id="UP000216444"/>
    </source>
</evidence>
<evidence type="ECO:0000256" key="6">
    <source>
        <dbReference type="ARBA" id="ARBA00023163"/>
    </source>
</evidence>
<dbReference type="EMBL" id="MWWV01000006">
    <property type="protein sequence ID" value="OZG57804.1"/>
    <property type="molecule type" value="Genomic_DNA"/>
</dbReference>
<evidence type="ECO:0000256" key="1">
    <source>
        <dbReference type="ARBA" id="ARBA00022491"/>
    </source>
</evidence>
<dbReference type="GO" id="GO:0008270">
    <property type="term" value="F:zinc ion binding"/>
    <property type="evidence" value="ECO:0007669"/>
    <property type="project" value="UniProtKB-UniRule"/>
</dbReference>
<dbReference type="PROSITE" id="PS51161">
    <property type="entry name" value="ATP_CONE"/>
    <property type="match status" value="1"/>
</dbReference>
<evidence type="ECO:0000256" key="8">
    <source>
        <dbReference type="SAM" id="Coils"/>
    </source>
</evidence>
<evidence type="ECO:0000256" key="3">
    <source>
        <dbReference type="ARBA" id="ARBA00022840"/>
    </source>
</evidence>
<comment type="caution">
    <text evidence="10">The sequence shown here is derived from an EMBL/GenBank/DDBJ whole genome shotgun (WGS) entry which is preliminary data.</text>
</comment>
<keyword evidence="6 7" id="KW-0804">Transcription</keyword>
<name>A0A261FF96_9BIFI</name>
<proteinExistence type="inferred from homology"/>
<comment type="function">
    <text evidence="7">Negatively regulates transcription of bacterial ribonucleotide reductase nrd genes and operons by binding to NrdR-boxes.</text>
</comment>
<keyword evidence="7" id="KW-0479">Metal-binding</keyword>
<keyword evidence="1 7" id="KW-0678">Repressor</keyword>
<keyword evidence="11" id="KW-1185">Reference proteome</keyword>
<evidence type="ECO:0000313" key="10">
    <source>
        <dbReference type="EMBL" id="OZG57804.1"/>
    </source>
</evidence>
<comment type="similarity">
    <text evidence="7">Belongs to the NrdR family.</text>
</comment>
<gene>
    <name evidence="7" type="primary">nrdR</name>
    <name evidence="10" type="ORF">BTIS_1045</name>
</gene>
<evidence type="ECO:0000256" key="2">
    <source>
        <dbReference type="ARBA" id="ARBA00022741"/>
    </source>
</evidence>
<keyword evidence="3 7" id="KW-0067">ATP-binding</keyword>
<keyword evidence="8" id="KW-0175">Coiled coil</keyword>
<dbReference type="Pfam" id="PF22811">
    <property type="entry name" value="Zn_ribbon_NrdR"/>
    <property type="match status" value="1"/>
</dbReference>
<dbReference type="GO" id="GO:0045892">
    <property type="term" value="P:negative regulation of DNA-templated transcription"/>
    <property type="evidence" value="ECO:0007669"/>
    <property type="project" value="UniProtKB-UniRule"/>
</dbReference>
<dbReference type="InterPro" id="IPR003796">
    <property type="entry name" value="RNR_NrdR-like"/>
</dbReference>
<keyword evidence="5 7" id="KW-0238">DNA-binding</keyword>
<feature type="domain" description="ATP-cone" evidence="9">
    <location>
        <begin position="88"/>
        <end position="178"/>
    </location>
</feature>
<evidence type="ECO:0000256" key="5">
    <source>
        <dbReference type="ARBA" id="ARBA00023125"/>
    </source>
</evidence>
<organism evidence="10 11">
    <name type="scientific">Bifidobacterium tissieri</name>
    <dbReference type="NCBI Taxonomy" id="1630162"/>
    <lineage>
        <taxon>Bacteria</taxon>
        <taxon>Bacillati</taxon>
        <taxon>Actinomycetota</taxon>
        <taxon>Actinomycetes</taxon>
        <taxon>Bifidobacteriales</taxon>
        <taxon>Bifidobacteriaceae</taxon>
        <taxon>Bifidobacterium</taxon>
    </lineage>
</organism>
<protein>
    <recommendedName>
        <fullName evidence="7">Transcriptional repressor NrdR</fullName>
    </recommendedName>
</protein>
<comment type="cofactor">
    <cofactor evidence="7">
        <name>Zn(2+)</name>
        <dbReference type="ChEBI" id="CHEBI:29105"/>
    </cofactor>
    <text evidence="7">Binds 1 zinc ion.</text>
</comment>
<dbReference type="PANTHER" id="PTHR30455:SF2">
    <property type="entry name" value="TRANSCRIPTIONAL REPRESSOR NRDR"/>
    <property type="match status" value="1"/>
</dbReference>
<dbReference type="PANTHER" id="PTHR30455">
    <property type="entry name" value="TRANSCRIPTIONAL REPRESSOR NRDR"/>
    <property type="match status" value="1"/>
</dbReference>
<keyword evidence="7" id="KW-0863">Zinc-finger</keyword>
<keyword evidence="4 7" id="KW-0805">Transcription regulation</keyword>
<accession>A0A261FF96</accession>
<evidence type="ECO:0000259" key="9">
    <source>
        <dbReference type="PROSITE" id="PS51161"/>
    </source>
</evidence>
<evidence type="ECO:0000256" key="4">
    <source>
        <dbReference type="ARBA" id="ARBA00023015"/>
    </source>
</evidence>
<reference evidence="10 11" key="1">
    <citation type="journal article" date="2017" name="BMC Genomics">
        <title>Comparative genomic and phylogenomic analyses of the Bifidobacteriaceae family.</title>
        <authorList>
            <person name="Lugli G.A."/>
            <person name="Milani C."/>
            <person name="Turroni F."/>
            <person name="Duranti S."/>
            <person name="Mancabelli L."/>
            <person name="Mangifesta M."/>
            <person name="Ferrario C."/>
            <person name="Modesto M."/>
            <person name="Mattarelli P."/>
            <person name="Jiri K."/>
            <person name="van Sinderen D."/>
            <person name="Ventura M."/>
        </authorList>
    </citation>
    <scope>NUCLEOTIDE SEQUENCE [LARGE SCALE GENOMIC DNA]</scope>
    <source>
        <strain evidence="10 11">DSM 100201</strain>
    </source>
</reference>
<dbReference type="InterPro" id="IPR005144">
    <property type="entry name" value="ATP-cone_dom"/>
</dbReference>
<sequence>MSCNDEASIAAVAVRNEDTQFDFVDGLCKTRGWCAPTFTLDGMHCPFCKNPDTKVVDTRVGEDGYSIRRRRECPKCSRRFTTVETATLMVIKRSGNVEPFNRDKVITGVRKACQGRPIKEEDLKQLGQRVEEDLRARGLAQVPSDEVGRAILGPLRDLDEVAYMRFASVYQEFNNLEDFERAIKELRDQESKEGNESHD</sequence>
<evidence type="ECO:0000256" key="7">
    <source>
        <dbReference type="HAMAP-Rule" id="MF_00440"/>
    </source>
</evidence>
<dbReference type="InterPro" id="IPR055173">
    <property type="entry name" value="NrdR-like_N"/>
</dbReference>
<feature type="coiled-coil region" evidence="8">
    <location>
        <begin position="169"/>
        <end position="196"/>
    </location>
</feature>
<dbReference type="GO" id="GO:0003677">
    <property type="term" value="F:DNA binding"/>
    <property type="evidence" value="ECO:0007669"/>
    <property type="project" value="UniProtKB-KW"/>
</dbReference>
<keyword evidence="7" id="KW-0862">Zinc</keyword>
<dbReference type="NCBIfam" id="TIGR00244">
    <property type="entry name" value="transcriptional regulator NrdR"/>
    <property type="match status" value="1"/>
</dbReference>
<dbReference type="Proteomes" id="UP000216444">
    <property type="component" value="Unassembled WGS sequence"/>
</dbReference>
<feature type="zinc finger region" evidence="7">
    <location>
        <begin position="45"/>
        <end position="76"/>
    </location>
</feature>
<dbReference type="HAMAP" id="MF_00440">
    <property type="entry name" value="NrdR"/>
    <property type="match status" value="1"/>
</dbReference>
<dbReference type="AlphaFoldDB" id="A0A261FF96"/>
<keyword evidence="2 7" id="KW-0547">Nucleotide-binding</keyword>
<dbReference type="Pfam" id="PF03477">
    <property type="entry name" value="ATP-cone"/>
    <property type="match status" value="1"/>
</dbReference>